<dbReference type="AlphaFoldDB" id="A0A547PIU6"/>
<keyword evidence="1" id="KW-0812">Transmembrane</keyword>
<gene>
    <name evidence="2" type="ORF">FEV53_19590</name>
</gene>
<keyword evidence="3" id="KW-1185">Reference proteome</keyword>
<protein>
    <submittedName>
        <fullName evidence="2">Uncharacterized protein</fullName>
    </submittedName>
</protein>
<feature type="transmembrane region" description="Helical" evidence="1">
    <location>
        <begin position="47"/>
        <end position="65"/>
    </location>
</feature>
<dbReference type="Proteomes" id="UP000318590">
    <property type="component" value="Unassembled WGS sequence"/>
</dbReference>
<name>A0A547PIU6_9RHOB</name>
<sequence>MNNLADIQEQHKSVAKAVLGIISLSVIFFPSIFAAIRRPYTLDWAMYTYWICAFSSFVILLFAYYKSAFSNVVPIRAIGIGNLSAALSILSLFLFVIGNILSDQLSKPRVIEISLSNHLIEYDTYLEATGTAYDDDGDDLIWNWSIRPSTEAHANGASLIQLKSQSRSIVWWLGANMVPGVYFIEVTVSDGSRESDLLQREFRVKD</sequence>
<reference evidence="2 3" key="1">
    <citation type="submission" date="2019-06" db="EMBL/GenBank/DDBJ databases">
        <title>Paenimaribius caenipelagi gen. nov., sp. nov., isolated from a tidal flat.</title>
        <authorList>
            <person name="Yoon J.-H."/>
        </authorList>
    </citation>
    <scope>NUCLEOTIDE SEQUENCE [LARGE SCALE GENOMIC DNA]</scope>
    <source>
        <strain evidence="2 3">JBTF-M29</strain>
    </source>
</reference>
<feature type="transmembrane region" description="Helical" evidence="1">
    <location>
        <begin position="77"/>
        <end position="101"/>
    </location>
</feature>
<keyword evidence="1" id="KW-0472">Membrane</keyword>
<keyword evidence="1" id="KW-1133">Transmembrane helix</keyword>
<dbReference type="EMBL" id="VFSV01000093">
    <property type="protein sequence ID" value="TRD14049.1"/>
    <property type="molecule type" value="Genomic_DNA"/>
</dbReference>
<evidence type="ECO:0000256" key="1">
    <source>
        <dbReference type="SAM" id="Phobius"/>
    </source>
</evidence>
<evidence type="ECO:0000313" key="2">
    <source>
        <dbReference type="EMBL" id="TRD14049.1"/>
    </source>
</evidence>
<evidence type="ECO:0000313" key="3">
    <source>
        <dbReference type="Proteomes" id="UP000318590"/>
    </source>
</evidence>
<organism evidence="2 3">
    <name type="scientific">Palleronia caenipelagi</name>
    <dbReference type="NCBI Taxonomy" id="2489174"/>
    <lineage>
        <taxon>Bacteria</taxon>
        <taxon>Pseudomonadati</taxon>
        <taxon>Pseudomonadota</taxon>
        <taxon>Alphaproteobacteria</taxon>
        <taxon>Rhodobacterales</taxon>
        <taxon>Roseobacteraceae</taxon>
        <taxon>Palleronia</taxon>
    </lineage>
</organism>
<proteinExistence type="predicted"/>
<accession>A0A547PIU6</accession>
<feature type="transmembrane region" description="Helical" evidence="1">
    <location>
        <begin position="14"/>
        <end position="35"/>
    </location>
</feature>
<comment type="caution">
    <text evidence="2">The sequence shown here is derived from an EMBL/GenBank/DDBJ whole genome shotgun (WGS) entry which is preliminary data.</text>
</comment>